<keyword evidence="1" id="KW-0175">Coiled coil</keyword>
<dbReference type="Pfam" id="PF07445">
    <property type="entry name" value="PriC"/>
    <property type="match status" value="1"/>
</dbReference>
<feature type="coiled-coil region" evidence="1">
    <location>
        <begin position="76"/>
        <end position="169"/>
    </location>
</feature>
<dbReference type="AlphaFoldDB" id="A0AAU7QCS5"/>
<proteinExistence type="predicted"/>
<dbReference type="InterPro" id="IPR010890">
    <property type="entry name" value="PriC"/>
</dbReference>
<name>A0AAU7QCS5_9GAMM</name>
<gene>
    <name evidence="2" type="ORF">ABK905_07115</name>
</gene>
<dbReference type="EMBL" id="CP157947">
    <property type="protein sequence ID" value="XBS70849.1"/>
    <property type="molecule type" value="Genomic_DNA"/>
</dbReference>
<protein>
    <submittedName>
        <fullName evidence="2">Primosomal replication protein</fullName>
    </submittedName>
</protein>
<dbReference type="InterPro" id="IPR038338">
    <property type="entry name" value="PriC_sf"/>
</dbReference>
<reference evidence="2" key="1">
    <citation type="submission" date="2024-06" db="EMBL/GenBank/DDBJ databases">
        <authorList>
            <person name="Coelho C."/>
            <person name="Bento M."/>
            <person name="Garcia E."/>
            <person name="Camelo A."/>
            <person name="Brandao I."/>
            <person name="Espirito Santo C."/>
            <person name="Trovao J."/>
            <person name="Verissimo A."/>
            <person name="Costa J."/>
            <person name="Tiago I."/>
        </authorList>
    </citation>
    <scope>NUCLEOTIDE SEQUENCE</scope>
    <source>
        <strain evidence="2">KWT182</strain>
    </source>
</reference>
<evidence type="ECO:0000313" key="2">
    <source>
        <dbReference type="EMBL" id="XBS70849.1"/>
    </source>
</evidence>
<sequence>MQSLKFIDALSAQLDALAARIEEAGDKSAAQSRFDHSLFQSRGTGLPDYLAESKMTLRRLTQTAGQGRTEQVSWLAQRLVDQLTALARELATLDLRRRQAPRAAAGDDYARLAEHQDYERRLLALIRDRESLRENSGDKLRRDRLQQEIAALEGRLARCRHALTRIEKRIEYHESGTSGVGDV</sequence>
<organism evidence="2">
    <name type="scientific">Acerihabitans sp. KWT182</name>
    <dbReference type="NCBI Taxonomy" id="3157919"/>
    <lineage>
        <taxon>Bacteria</taxon>
        <taxon>Pseudomonadati</taxon>
        <taxon>Pseudomonadota</taxon>
        <taxon>Gammaproteobacteria</taxon>
        <taxon>Enterobacterales</taxon>
        <taxon>Pectobacteriaceae</taxon>
        <taxon>Acerihabitans</taxon>
    </lineage>
</organism>
<evidence type="ECO:0000256" key="1">
    <source>
        <dbReference type="SAM" id="Coils"/>
    </source>
</evidence>
<dbReference type="Gene3D" id="1.20.1270.340">
    <property type="match status" value="1"/>
</dbReference>
<accession>A0AAU7QCS5</accession>